<dbReference type="Pfam" id="PF05838">
    <property type="entry name" value="Glyco_hydro_108"/>
    <property type="match status" value="1"/>
</dbReference>
<accession>A0A6A5BPZ7</accession>
<dbReference type="InterPro" id="IPR008565">
    <property type="entry name" value="TtsA-like_GH18_dom"/>
</dbReference>
<dbReference type="EMBL" id="VFQX01000040">
    <property type="protein sequence ID" value="KAF0976311.1"/>
    <property type="molecule type" value="Genomic_DNA"/>
</dbReference>
<dbReference type="OrthoDB" id="10258417at2759"/>
<dbReference type="Gene3D" id="2.30.30.40">
    <property type="entry name" value="SH3 Domains"/>
    <property type="match status" value="1"/>
</dbReference>
<dbReference type="AlphaFoldDB" id="A0A6A5BPZ7"/>
<name>A0A6A5BPZ7_NAEFO</name>
<evidence type="ECO:0000313" key="4">
    <source>
        <dbReference type="Proteomes" id="UP000444721"/>
    </source>
</evidence>
<dbReference type="OMA" id="TKWARIG"/>
<dbReference type="Proteomes" id="UP000444721">
    <property type="component" value="Unassembled WGS sequence"/>
</dbReference>
<reference evidence="3 4" key="1">
    <citation type="journal article" date="2019" name="Sci. Rep.">
        <title>Nanopore sequencing improves the draft genome of the human pathogenic amoeba Naegleria fowleri.</title>
        <authorList>
            <person name="Liechti N."/>
            <person name="Schurch N."/>
            <person name="Bruggmann R."/>
            <person name="Wittwer M."/>
        </authorList>
    </citation>
    <scope>NUCLEOTIDE SEQUENCE [LARGE SCALE GENOMIC DNA]</scope>
    <source>
        <strain evidence="3 4">ATCC 30894</strain>
    </source>
</reference>
<organism evidence="3 4">
    <name type="scientific">Naegleria fowleri</name>
    <name type="common">Brain eating amoeba</name>
    <dbReference type="NCBI Taxonomy" id="5763"/>
    <lineage>
        <taxon>Eukaryota</taxon>
        <taxon>Discoba</taxon>
        <taxon>Heterolobosea</taxon>
        <taxon>Tetramitia</taxon>
        <taxon>Eutetramitia</taxon>
        <taxon>Vahlkampfiidae</taxon>
        <taxon>Naegleria</taxon>
    </lineage>
</organism>
<evidence type="ECO:0000256" key="1">
    <source>
        <dbReference type="SAM" id="SignalP"/>
    </source>
</evidence>
<keyword evidence="1" id="KW-0732">Signal</keyword>
<dbReference type="VEuPathDB" id="AmoebaDB:NfTy_070120"/>
<dbReference type="InterPro" id="IPR003646">
    <property type="entry name" value="SH3-like_bac-type"/>
</dbReference>
<proteinExistence type="predicted"/>
<dbReference type="Gene3D" id="1.20.141.10">
    <property type="entry name" value="Chitosanase, subunit A, domain 1"/>
    <property type="match status" value="1"/>
</dbReference>
<dbReference type="Pfam" id="PF08239">
    <property type="entry name" value="SH3_3"/>
    <property type="match status" value="1"/>
</dbReference>
<evidence type="ECO:0000313" key="3">
    <source>
        <dbReference type="EMBL" id="KAF0976311.1"/>
    </source>
</evidence>
<feature type="signal peptide" evidence="1">
    <location>
        <begin position="1"/>
        <end position="24"/>
    </location>
</feature>
<dbReference type="SUPFAM" id="SSF53955">
    <property type="entry name" value="Lysozyme-like"/>
    <property type="match status" value="1"/>
</dbReference>
<keyword evidence="4" id="KW-1185">Reference proteome</keyword>
<protein>
    <recommendedName>
        <fullName evidence="2">SH3b domain-containing protein</fullName>
    </recommendedName>
</protein>
<dbReference type="InterPro" id="IPR023346">
    <property type="entry name" value="Lysozyme-like_dom_sf"/>
</dbReference>
<dbReference type="SMART" id="SM00287">
    <property type="entry name" value="SH3b"/>
    <property type="match status" value="1"/>
</dbReference>
<feature type="domain" description="SH3b" evidence="2">
    <location>
        <begin position="103"/>
        <end position="167"/>
    </location>
</feature>
<comment type="caution">
    <text evidence="3">The sequence shown here is derived from an EMBL/GenBank/DDBJ whole genome shotgun (WGS) entry which is preliminary data.</text>
</comment>
<feature type="chain" id="PRO_5025376754" description="SH3b domain-containing protein" evidence="1">
    <location>
        <begin position="25"/>
        <end position="367"/>
    </location>
</feature>
<evidence type="ECO:0000259" key="2">
    <source>
        <dbReference type="SMART" id="SM00287"/>
    </source>
</evidence>
<sequence length="367" mass="40741">MKPNTIIILLFSALLLALFTTTHALTVAELRQLIQDRRSSASEYGSQRTQQQPTKSFDVFDELSDSLLNMNEDEMENSEENSFFENSVEESSNIEPLSDAMWPETRCTNVQGALNVRSSPSPSASIVKTLGPETQVTVYQVANAADGSKWARVGSGQWVSAKFLKMSCANSQPTKPPSSTNSNMDNTKKAEEALAQIFGSEGKCQNWAFDSGNSFQGKIGYTCMGVIPAECWNNRNGIFAPLLGGFKGHPADFCKYAYDRNQVVYKQCAAQLYTQNYFGPGGCNQLPMPAFYVCADIAVNSGTGRSKQYINELGGYHGQNAKQFARALNEKHRADYKRWGCPTCKNRVFLKGWLARADARDRYIDNY</sequence>
<dbReference type="VEuPathDB" id="AmoebaDB:FDP41_004685"/>
<gene>
    <name evidence="3" type="ORF">FDP41_004685</name>
</gene>
<dbReference type="RefSeq" id="XP_044561024.1">
    <property type="nucleotide sequence ID" value="XM_044708126.1"/>
</dbReference>
<dbReference type="GeneID" id="68111903"/>
<dbReference type="VEuPathDB" id="AmoebaDB:NF0124740"/>